<accession>A0A022VNW2</accession>
<dbReference type="Gene3D" id="2.60.120.580">
    <property type="entry name" value="Acetamidase/Formamidase-like domains"/>
    <property type="match status" value="1"/>
</dbReference>
<dbReference type="Proteomes" id="UP000023758">
    <property type="component" value="Unassembled WGS sequence"/>
</dbReference>
<dbReference type="EMBL" id="KK207940">
    <property type="protein sequence ID" value="EZF47765.1"/>
    <property type="molecule type" value="Genomic_DNA"/>
</dbReference>
<dbReference type="PANTHER" id="PTHR31891:SF1">
    <property type="entry name" value="FORMAMIDASE C869.04-RELATED"/>
    <property type="match status" value="1"/>
</dbReference>
<dbReference type="PANTHER" id="PTHR31891">
    <property type="entry name" value="FORMAMIDASE C869.04-RELATED"/>
    <property type="match status" value="1"/>
</dbReference>
<dbReference type="Gene3D" id="3.10.28.20">
    <property type="entry name" value="Acetamidase/Formamidase-like domains"/>
    <property type="match status" value="1"/>
</dbReference>
<dbReference type="Pfam" id="PF03069">
    <property type="entry name" value="FmdA_AmdA"/>
    <property type="match status" value="2"/>
</dbReference>
<dbReference type="SUPFAM" id="SSF141130">
    <property type="entry name" value="Acetamidase/Formamidase-like"/>
    <property type="match status" value="1"/>
</dbReference>
<gene>
    <name evidence="1" type="ORF">H103_08502</name>
</gene>
<dbReference type="HOGENOM" id="CLU_032013_1_0_1"/>
<dbReference type="AlphaFoldDB" id="A0A022VNW2"/>
<evidence type="ECO:0008006" key="2">
    <source>
        <dbReference type="Google" id="ProtNLM"/>
    </source>
</evidence>
<proteinExistence type="predicted"/>
<sequence>MGLSTKTIHVHRHQQHLKWSRDIPPVLTINSGETVTFDALDGSNGMIARDSGDDAILKFDVERADPGFGPIYVNEAEPGDVLKIEILDLQLGDWAWTAIVPNFGLLADEFPEPKLKIWDIDPSLPYVKFKEGVHVRKAPFLGIMAVAPGVEGEFSTIPPLETGGNMDCRYLTAGSTLYLPIRTKGALFSCGDGHTAQGDGEVCGTAIETTLTASLRLTVVKNQPWVTSPQFQTPPLKQMLSAADIEADKGEYATMGIDCDLLEATRKATRNMIEWLTCTKDLTREEAYMLTSVAGCLKMAEVVDMPNYAIVMTMPLSIFVAPEWPNGTTT</sequence>
<dbReference type="GO" id="GO:0016811">
    <property type="term" value="F:hydrolase activity, acting on carbon-nitrogen (but not peptide) bonds, in linear amides"/>
    <property type="evidence" value="ECO:0007669"/>
    <property type="project" value="InterPro"/>
</dbReference>
<evidence type="ECO:0000313" key="1">
    <source>
        <dbReference type="EMBL" id="EZF47765.1"/>
    </source>
</evidence>
<dbReference type="InterPro" id="IPR004304">
    <property type="entry name" value="FmdA_AmdA"/>
</dbReference>
<dbReference type="OrthoDB" id="3335528at2759"/>
<protein>
    <recommendedName>
        <fullName evidence="2">Acetamidase/formamidase</fullName>
    </recommendedName>
</protein>
<name>A0A022VNW2_TRIRU</name>
<organism evidence="1">
    <name type="scientific">Trichophyton rubrum CBS 288.86</name>
    <dbReference type="NCBI Taxonomy" id="1215330"/>
    <lineage>
        <taxon>Eukaryota</taxon>
        <taxon>Fungi</taxon>
        <taxon>Dikarya</taxon>
        <taxon>Ascomycota</taxon>
        <taxon>Pezizomycotina</taxon>
        <taxon>Eurotiomycetes</taxon>
        <taxon>Eurotiomycetidae</taxon>
        <taxon>Onygenales</taxon>
        <taxon>Arthrodermataceae</taxon>
        <taxon>Trichophyton</taxon>
    </lineage>
</organism>
<reference evidence="1" key="1">
    <citation type="submission" date="2014-02" db="EMBL/GenBank/DDBJ databases">
        <title>The Genome Sequence of Trichophyton rubrum (morphotype fischeri) CBS 288.86.</title>
        <authorList>
            <consortium name="The Broad Institute Genomics Platform"/>
            <person name="Cuomo C.A."/>
            <person name="White T.C."/>
            <person name="Graser Y."/>
            <person name="Martinez-Rossi N."/>
            <person name="Heitman J."/>
            <person name="Young S.K."/>
            <person name="Zeng Q."/>
            <person name="Gargeya S."/>
            <person name="Abouelleil A."/>
            <person name="Alvarado L."/>
            <person name="Chapman S.B."/>
            <person name="Gainer-Dewar J."/>
            <person name="Goldberg J."/>
            <person name="Griggs A."/>
            <person name="Gujja S."/>
            <person name="Hansen M."/>
            <person name="Howarth C."/>
            <person name="Imamovic A."/>
            <person name="Larimer J."/>
            <person name="Martinez D."/>
            <person name="Murphy C."/>
            <person name="Pearson M.D."/>
            <person name="Persinoti G."/>
            <person name="Poon T."/>
            <person name="Priest M."/>
            <person name="Roberts A.D."/>
            <person name="Saif S."/>
            <person name="Shea T.D."/>
            <person name="Sykes S.N."/>
            <person name="Wortman J."/>
            <person name="Nusbaum C."/>
            <person name="Birren B."/>
        </authorList>
    </citation>
    <scope>NUCLEOTIDE SEQUENCE [LARGE SCALE GENOMIC DNA]</scope>
    <source>
        <strain evidence="1">CBS 288.86</strain>
    </source>
</reference>